<dbReference type="Proteomes" id="UP001218362">
    <property type="component" value="Chromosome"/>
</dbReference>
<name>A0AAJ6BN81_9SPHN</name>
<dbReference type="EMBL" id="CP119316">
    <property type="protein sequence ID" value="WEK45671.1"/>
    <property type="molecule type" value="Genomic_DNA"/>
</dbReference>
<evidence type="ECO:0000313" key="3">
    <source>
        <dbReference type="Proteomes" id="UP001218362"/>
    </source>
</evidence>
<dbReference type="AlphaFoldDB" id="A0AAJ6BN81"/>
<evidence type="ECO:0000313" key="2">
    <source>
        <dbReference type="EMBL" id="WEK45671.1"/>
    </source>
</evidence>
<gene>
    <name evidence="2" type="ORF">P0Y56_11595</name>
</gene>
<accession>A0AAJ6BN81</accession>
<sequence length="128" mass="12775">MNQFVLKLKWVLAAFAGLVLLAAYVFVASRPEDDSGQLAAAPAPAPAQMAQNTMSMTPPAATETVEDAQFDEDSSADDTLGDDAAGEDPTPFDDNGASDAGDSGYGNGGAGTQSGTVTADAGGAPGNF</sequence>
<reference evidence="2" key="1">
    <citation type="submission" date="2023-03" db="EMBL/GenBank/DDBJ databases">
        <title>Andean soil-derived lignocellulolytic bacterial consortium as a source of novel taxa and putative plastic-active enzymes.</title>
        <authorList>
            <person name="Diaz-Garcia L."/>
            <person name="Chuvochina M."/>
            <person name="Feuerriegel G."/>
            <person name="Bunk B."/>
            <person name="Sproer C."/>
            <person name="Streit W.R."/>
            <person name="Rodriguez L.M."/>
            <person name="Overmann J."/>
            <person name="Jimenez D.J."/>
        </authorList>
    </citation>
    <scope>NUCLEOTIDE SEQUENCE</scope>
    <source>
        <strain evidence="2">MAG 26</strain>
    </source>
</reference>
<dbReference type="KEGG" id="acob:P0Y56_11595"/>
<feature type="region of interest" description="Disordered" evidence="1">
    <location>
        <begin position="33"/>
        <end position="128"/>
    </location>
</feature>
<feature type="compositionally biased region" description="Low complexity" evidence="1">
    <location>
        <begin position="93"/>
        <end position="102"/>
    </location>
</feature>
<organism evidence="2 3">
    <name type="scientific">Candidatus Andeanibacterium colombiense</name>
    <dbReference type="NCBI Taxonomy" id="3121345"/>
    <lineage>
        <taxon>Bacteria</taxon>
        <taxon>Pseudomonadati</taxon>
        <taxon>Pseudomonadota</taxon>
        <taxon>Alphaproteobacteria</taxon>
        <taxon>Sphingomonadales</taxon>
        <taxon>Sphingomonadaceae</taxon>
        <taxon>Candidatus Andeanibacterium</taxon>
    </lineage>
</organism>
<feature type="compositionally biased region" description="Gly residues" evidence="1">
    <location>
        <begin position="103"/>
        <end position="112"/>
    </location>
</feature>
<proteinExistence type="predicted"/>
<feature type="compositionally biased region" description="Acidic residues" evidence="1">
    <location>
        <begin position="64"/>
        <end position="86"/>
    </location>
</feature>
<evidence type="ECO:0000256" key="1">
    <source>
        <dbReference type="SAM" id="MobiDB-lite"/>
    </source>
</evidence>
<protein>
    <submittedName>
        <fullName evidence="2">Uncharacterized protein</fullName>
    </submittedName>
</protein>